<evidence type="ECO:0000256" key="3">
    <source>
        <dbReference type="ARBA" id="ARBA00048505"/>
    </source>
</evidence>
<sequence length="332" mass="37179">MSGNGLAVHLCDNGWIRVKVPLPFSLRYVNSYLLPEAEGWTLIDPGLHTPEAAALWTEVLSGLSITAGQIKRIVLTHQHPDHYGLAGWFQERSGAPACMSLPAHRYALRLWGEDRSFDQELTEQFRQHGMPETLLEQIASHLAGFVERVSPQPEVTYIEEGMSMQFGGRSWELLHTPGHASGHICFYDRTGLEMICGDAVLPGITPNISLVPGEHPDPLQQFLDSLNRLSRFDVVMAYPGHREPFANFRGRTQDLITHHEQRLHHIEGLLQEPVTGYQLCERLFGARTMGSAHNLRFAMSETLAHLEHLVHKGRAAKVKAGYGLFKYVSAVV</sequence>
<proteinExistence type="predicted"/>
<dbReference type="Gene3D" id="3.60.15.10">
    <property type="entry name" value="Ribonuclease Z/Hydroxyacylglutathione hydrolase-like"/>
    <property type="match status" value="1"/>
</dbReference>
<protein>
    <submittedName>
        <fullName evidence="5">MBL fold metallo-hydrolase</fullName>
    </submittedName>
</protein>
<dbReference type="EMBL" id="QKRB01000054">
    <property type="protein sequence ID" value="PZD94083.1"/>
    <property type="molecule type" value="Genomic_DNA"/>
</dbReference>
<dbReference type="InterPro" id="IPR001279">
    <property type="entry name" value="Metallo-B-lactamas"/>
</dbReference>
<evidence type="ECO:0000313" key="5">
    <source>
        <dbReference type="EMBL" id="PZD94083.1"/>
    </source>
</evidence>
<comment type="catalytic activity">
    <reaction evidence="3">
        <text>3',5'-cyclic UMP + H2O = UMP + H(+)</text>
        <dbReference type="Rhea" id="RHEA:70575"/>
        <dbReference type="ChEBI" id="CHEBI:15377"/>
        <dbReference type="ChEBI" id="CHEBI:15378"/>
        <dbReference type="ChEBI" id="CHEBI:57865"/>
        <dbReference type="ChEBI" id="CHEBI:184387"/>
    </reaction>
    <physiologicalReaction direction="left-to-right" evidence="3">
        <dbReference type="Rhea" id="RHEA:70576"/>
    </physiologicalReaction>
</comment>
<name>A0A2W1L579_9BACL</name>
<evidence type="ECO:0000313" key="6">
    <source>
        <dbReference type="Proteomes" id="UP000249522"/>
    </source>
</evidence>
<dbReference type="SUPFAM" id="SSF56281">
    <property type="entry name" value="Metallo-hydrolase/oxidoreductase"/>
    <property type="match status" value="1"/>
</dbReference>
<evidence type="ECO:0000256" key="1">
    <source>
        <dbReference type="ARBA" id="ARBA00034221"/>
    </source>
</evidence>
<dbReference type="SMART" id="SM00849">
    <property type="entry name" value="Lactamase_B"/>
    <property type="match status" value="1"/>
</dbReference>
<dbReference type="AlphaFoldDB" id="A0A2W1L579"/>
<dbReference type="RefSeq" id="WP_111148420.1">
    <property type="nucleotide sequence ID" value="NZ_QKRB01000054.1"/>
</dbReference>
<accession>A0A2W1L579</accession>
<evidence type="ECO:0000259" key="4">
    <source>
        <dbReference type="SMART" id="SM00849"/>
    </source>
</evidence>
<dbReference type="Pfam" id="PF00753">
    <property type="entry name" value="Lactamase_B"/>
    <property type="match status" value="1"/>
</dbReference>
<keyword evidence="6" id="KW-1185">Reference proteome</keyword>
<organism evidence="5 6">
    <name type="scientific">Paenibacillus sambharensis</name>
    <dbReference type="NCBI Taxonomy" id="1803190"/>
    <lineage>
        <taxon>Bacteria</taxon>
        <taxon>Bacillati</taxon>
        <taxon>Bacillota</taxon>
        <taxon>Bacilli</taxon>
        <taxon>Bacillales</taxon>
        <taxon>Paenibacillaceae</taxon>
        <taxon>Paenibacillus</taxon>
    </lineage>
</organism>
<evidence type="ECO:0000256" key="2">
    <source>
        <dbReference type="ARBA" id="ARBA00034301"/>
    </source>
</evidence>
<dbReference type="OrthoDB" id="9761531at2"/>
<keyword evidence="5" id="KW-0378">Hydrolase</keyword>
<dbReference type="Proteomes" id="UP000249522">
    <property type="component" value="Unassembled WGS sequence"/>
</dbReference>
<dbReference type="PANTHER" id="PTHR23131">
    <property type="entry name" value="ENDORIBONUCLEASE LACTB2"/>
    <property type="match status" value="1"/>
</dbReference>
<dbReference type="InterPro" id="IPR050662">
    <property type="entry name" value="Sec-metab_biosynth-thioest"/>
</dbReference>
<feature type="domain" description="Metallo-beta-lactamase" evidence="4">
    <location>
        <begin position="28"/>
        <end position="241"/>
    </location>
</feature>
<gene>
    <name evidence="5" type="ORF">DNH61_19180</name>
</gene>
<dbReference type="PANTHER" id="PTHR23131:SF4">
    <property type="entry name" value="METALLO-BETA-LACTAMASE SUPERFAMILY POTEIN"/>
    <property type="match status" value="1"/>
</dbReference>
<dbReference type="InterPro" id="IPR036388">
    <property type="entry name" value="WH-like_DNA-bd_sf"/>
</dbReference>
<dbReference type="InterPro" id="IPR036866">
    <property type="entry name" value="RibonucZ/Hydroxyglut_hydro"/>
</dbReference>
<comment type="caution">
    <text evidence="5">The sequence shown here is derived from an EMBL/GenBank/DDBJ whole genome shotgun (WGS) entry which is preliminary data.</text>
</comment>
<dbReference type="InterPro" id="IPR048933">
    <property type="entry name" value="B_lactamase-like_C"/>
</dbReference>
<comment type="function">
    <text evidence="2">Counteracts the endogenous Pycsar antiviral defense system. Phosphodiesterase that enables metal-dependent hydrolysis of host cyclic nucleotide Pycsar defense signals such as cCMP and cUMP.</text>
</comment>
<comment type="catalytic activity">
    <reaction evidence="1">
        <text>3',5'-cyclic CMP + H2O = CMP + H(+)</text>
        <dbReference type="Rhea" id="RHEA:72675"/>
        <dbReference type="ChEBI" id="CHEBI:15377"/>
        <dbReference type="ChEBI" id="CHEBI:15378"/>
        <dbReference type="ChEBI" id="CHEBI:58003"/>
        <dbReference type="ChEBI" id="CHEBI:60377"/>
    </reaction>
    <physiologicalReaction direction="left-to-right" evidence="1">
        <dbReference type="Rhea" id="RHEA:72676"/>
    </physiologicalReaction>
</comment>
<dbReference type="GO" id="GO:0016787">
    <property type="term" value="F:hydrolase activity"/>
    <property type="evidence" value="ECO:0007669"/>
    <property type="project" value="UniProtKB-KW"/>
</dbReference>
<reference evidence="5 6" key="1">
    <citation type="submission" date="2018-06" db="EMBL/GenBank/DDBJ databases">
        <title>Paenibacillus imtechensis sp. nov.</title>
        <authorList>
            <person name="Pinnaka A.K."/>
            <person name="Singh H."/>
            <person name="Kaur M."/>
        </authorList>
    </citation>
    <scope>NUCLEOTIDE SEQUENCE [LARGE SCALE GENOMIC DNA]</scope>
    <source>
        <strain evidence="5 6">SMB1</strain>
    </source>
</reference>
<dbReference type="Pfam" id="PF21221">
    <property type="entry name" value="B_lactamase-like_C"/>
    <property type="match status" value="1"/>
</dbReference>
<dbReference type="CDD" id="cd07725">
    <property type="entry name" value="TTHA1429-like_MBL-fold"/>
    <property type="match status" value="1"/>
</dbReference>
<dbReference type="Gene3D" id="1.10.10.10">
    <property type="entry name" value="Winged helix-like DNA-binding domain superfamily/Winged helix DNA-binding domain"/>
    <property type="match status" value="1"/>
</dbReference>